<feature type="transmembrane region" description="Helical" evidence="7">
    <location>
        <begin position="304"/>
        <end position="325"/>
    </location>
</feature>
<evidence type="ECO:0000256" key="5">
    <source>
        <dbReference type="ARBA" id="ARBA00023136"/>
    </source>
</evidence>
<dbReference type="InterPro" id="IPR002898">
    <property type="entry name" value="MotA_ExbB_proton_chnl"/>
</dbReference>
<evidence type="ECO:0000259" key="9">
    <source>
        <dbReference type="Pfam" id="PF01618"/>
    </source>
</evidence>
<keyword evidence="2" id="KW-1003">Cell membrane</keyword>
<keyword evidence="8" id="KW-0732">Signal</keyword>
<evidence type="ECO:0000256" key="1">
    <source>
        <dbReference type="ARBA" id="ARBA00004651"/>
    </source>
</evidence>
<dbReference type="PANTHER" id="PTHR30625">
    <property type="entry name" value="PROTEIN TOLQ"/>
    <property type="match status" value="1"/>
</dbReference>
<feature type="chain" id="PRO_5011992944" evidence="8">
    <location>
        <begin position="29"/>
        <end position="410"/>
    </location>
</feature>
<dbReference type="GO" id="GO:0017038">
    <property type="term" value="P:protein import"/>
    <property type="evidence" value="ECO:0007669"/>
    <property type="project" value="TreeGrafter"/>
</dbReference>
<keyword evidence="5 7" id="KW-0472">Membrane</keyword>
<dbReference type="InterPro" id="IPR050790">
    <property type="entry name" value="ExbB/TolQ_transport"/>
</dbReference>
<dbReference type="RefSeq" id="WP_232020358.1">
    <property type="nucleotide sequence ID" value="NZ_AP017928.1"/>
</dbReference>
<reference evidence="10 11" key="1">
    <citation type="submission" date="2016-12" db="EMBL/GenBank/DDBJ databases">
        <title>Genome sequencing of Methylocaldum marinum.</title>
        <authorList>
            <person name="Takeuchi M."/>
            <person name="Kamagata Y."/>
            <person name="Hiraoka S."/>
            <person name="Oshima K."/>
            <person name="Hattori M."/>
            <person name="Iwasaki W."/>
        </authorList>
    </citation>
    <scope>NUCLEOTIDE SEQUENCE [LARGE SCALE GENOMIC DNA]</scope>
    <source>
        <strain evidence="10 11">S8</strain>
    </source>
</reference>
<name>A0A250KW29_9GAMM</name>
<evidence type="ECO:0000256" key="8">
    <source>
        <dbReference type="SAM" id="SignalP"/>
    </source>
</evidence>
<feature type="domain" description="MotA/TolQ/ExbB proton channel" evidence="9">
    <location>
        <begin position="267"/>
        <end position="382"/>
    </location>
</feature>
<evidence type="ECO:0000256" key="4">
    <source>
        <dbReference type="ARBA" id="ARBA00022989"/>
    </source>
</evidence>
<dbReference type="InterPro" id="IPR017270">
    <property type="entry name" value="MotA/TolQ/ExbB-rel"/>
</dbReference>
<evidence type="ECO:0000313" key="11">
    <source>
        <dbReference type="Proteomes" id="UP000266313"/>
    </source>
</evidence>
<evidence type="ECO:0000256" key="7">
    <source>
        <dbReference type="SAM" id="Phobius"/>
    </source>
</evidence>
<keyword evidence="11" id="KW-1185">Reference proteome</keyword>
<dbReference type="Proteomes" id="UP000266313">
    <property type="component" value="Chromosome"/>
</dbReference>
<protein>
    <submittedName>
        <fullName evidence="10">MotA/TolQ/ExbB proton channel family protein</fullName>
    </submittedName>
</protein>
<keyword evidence="4 7" id="KW-1133">Transmembrane helix</keyword>
<evidence type="ECO:0000256" key="6">
    <source>
        <dbReference type="RuleBase" id="RU004057"/>
    </source>
</evidence>
<organism evidence="10 11">
    <name type="scientific">Methylocaldum marinum</name>
    <dbReference type="NCBI Taxonomy" id="1432792"/>
    <lineage>
        <taxon>Bacteria</taxon>
        <taxon>Pseudomonadati</taxon>
        <taxon>Pseudomonadota</taxon>
        <taxon>Gammaproteobacteria</taxon>
        <taxon>Methylococcales</taxon>
        <taxon>Methylococcaceae</taxon>
        <taxon>Methylocaldum</taxon>
    </lineage>
</organism>
<feature type="signal peptide" evidence="8">
    <location>
        <begin position="1"/>
        <end position="28"/>
    </location>
</feature>
<dbReference type="Pfam" id="PF01618">
    <property type="entry name" value="MotA_ExbB"/>
    <property type="match status" value="1"/>
</dbReference>
<dbReference type="GO" id="GO:0005886">
    <property type="term" value="C:plasma membrane"/>
    <property type="evidence" value="ECO:0007669"/>
    <property type="project" value="UniProtKB-SubCell"/>
</dbReference>
<dbReference type="PIRSF" id="PIRSF037714">
    <property type="entry name" value="TolR"/>
    <property type="match status" value="1"/>
</dbReference>
<feature type="transmembrane region" description="Helical" evidence="7">
    <location>
        <begin position="345"/>
        <end position="366"/>
    </location>
</feature>
<keyword evidence="6" id="KW-0813">Transport</keyword>
<feature type="transmembrane region" description="Helical" evidence="7">
    <location>
        <begin position="220"/>
        <end position="241"/>
    </location>
</feature>
<gene>
    <name evidence="10" type="ORF">sS8_3893</name>
</gene>
<proteinExistence type="inferred from homology"/>
<dbReference type="PANTHER" id="PTHR30625:SF11">
    <property type="entry name" value="MOTA_TOLQ_EXBB PROTON CHANNEL DOMAIN-CONTAINING PROTEIN"/>
    <property type="match status" value="1"/>
</dbReference>
<comment type="similarity">
    <text evidence="6">Belongs to the exbB/tolQ family.</text>
</comment>
<evidence type="ECO:0000256" key="3">
    <source>
        <dbReference type="ARBA" id="ARBA00022692"/>
    </source>
</evidence>
<dbReference type="EMBL" id="AP017928">
    <property type="protein sequence ID" value="BBA35825.1"/>
    <property type="molecule type" value="Genomic_DNA"/>
</dbReference>
<accession>A0A250KW29</accession>
<sequence length="410" mass="44472">MKLLRVLRFLRTAAVWAVFAAFPPSVLAAPEAQAEQPASPSEAEARLTTELAAREELFLSIRESAANLKPYYQQLVLAGDAASQRELIDRLSDSRHIPTADELTQLFASLQNQLDALGSVSTFRAPVYAPNGQASEKEVLRLGGFTFLSEGRYLAYSPEVDRLIELSRQPAPNLLDLARDYARADARSLASVAIDPSSGQTLQLIVQIPNLRERIAQGGIVGYLILGLAGFAYALAGYRFVELTRIGQRIRNQLQSPRPRLDNPLGRVLARLDQADTNEEEVLYLTVEEALSREQARLERVLPFLKLVAAIAPMLGLLGTVTGMIKTFQAIALHGSGDPKLMSGGISEALVTTVEGLVTAIPILLLHSLLMGKSQTLTALLEAHASAALAARLERRNPPADEDNRSPGSV</sequence>
<evidence type="ECO:0000256" key="2">
    <source>
        <dbReference type="ARBA" id="ARBA00022475"/>
    </source>
</evidence>
<keyword evidence="6" id="KW-0653">Protein transport</keyword>
<dbReference type="AlphaFoldDB" id="A0A250KW29"/>
<comment type="subcellular location">
    <subcellularLocation>
        <location evidence="1">Cell membrane</location>
        <topology evidence="1">Multi-pass membrane protein</topology>
    </subcellularLocation>
    <subcellularLocation>
        <location evidence="6">Membrane</location>
        <topology evidence="6">Multi-pass membrane protein</topology>
    </subcellularLocation>
</comment>
<dbReference type="KEGG" id="mmai:sS8_3893"/>
<evidence type="ECO:0000313" key="10">
    <source>
        <dbReference type="EMBL" id="BBA35825.1"/>
    </source>
</evidence>
<keyword evidence="3 7" id="KW-0812">Transmembrane</keyword>